<comment type="caution">
    <text evidence="5">The sequence shown here is derived from an EMBL/GenBank/DDBJ whole genome shotgun (WGS) entry which is preliminary data.</text>
</comment>
<evidence type="ECO:0000256" key="1">
    <source>
        <dbReference type="ARBA" id="ARBA00009673"/>
    </source>
</evidence>
<gene>
    <name evidence="4" type="primary">dtd</name>
    <name evidence="5" type="ORF">IAB51_10295</name>
</gene>
<dbReference type="PANTHER" id="PTHR10472">
    <property type="entry name" value="D-TYROSYL-TRNA TYR DEACYLASE"/>
    <property type="match status" value="1"/>
</dbReference>
<dbReference type="SUPFAM" id="SSF69500">
    <property type="entry name" value="DTD-like"/>
    <property type="match status" value="1"/>
</dbReference>
<reference evidence="5" key="2">
    <citation type="journal article" date="2021" name="PeerJ">
        <title>Extensive microbial diversity within the chicken gut microbiome revealed by metagenomics and culture.</title>
        <authorList>
            <person name="Gilroy R."/>
            <person name="Ravi A."/>
            <person name="Getino M."/>
            <person name="Pursley I."/>
            <person name="Horton D.L."/>
            <person name="Alikhan N.F."/>
            <person name="Baker D."/>
            <person name="Gharbi K."/>
            <person name="Hall N."/>
            <person name="Watson M."/>
            <person name="Adriaenssens E.M."/>
            <person name="Foster-Nyarko E."/>
            <person name="Jarju S."/>
            <person name="Secka A."/>
            <person name="Antonio M."/>
            <person name="Oren A."/>
            <person name="Chaudhuri R.R."/>
            <person name="La Ragione R."/>
            <person name="Hildebrand F."/>
            <person name="Pallen M.J."/>
        </authorList>
    </citation>
    <scope>NUCLEOTIDE SEQUENCE</scope>
    <source>
        <strain evidence="5">CHK199-13235</strain>
    </source>
</reference>
<dbReference type="GO" id="GO:0043908">
    <property type="term" value="F:Ser(Gly)-tRNA(Ala) hydrolase activity"/>
    <property type="evidence" value="ECO:0007669"/>
    <property type="project" value="UniProtKB-UniRule"/>
</dbReference>
<proteinExistence type="inferred from homology"/>
<keyword evidence="4" id="KW-0963">Cytoplasm</keyword>
<comment type="catalytic activity">
    <reaction evidence="4">
        <text>a D-aminoacyl-tRNA + H2O = a tRNA + a D-alpha-amino acid + H(+)</text>
        <dbReference type="Rhea" id="RHEA:13953"/>
        <dbReference type="Rhea" id="RHEA-COMP:10123"/>
        <dbReference type="Rhea" id="RHEA-COMP:10124"/>
        <dbReference type="ChEBI" id="CHEBI:15377"/>
        <dbReference type="ChEBI" id="CHEBI:15378"/>
        <dbReference type="ChEBI" id="CHEBI:59871"/>
        <dbReference type="ChEBI" id="CHEBI:78442"/>
        <dbReference type="ChEBI" id="CHEBI:79333"/>
        <dbReference type="EC" id="3.1.1.96"/>
    </reaction>
</comment>
<reference evidence="5" key="1">
    <citation type="submission" date="2020-10" db="EMBL/GenBank/DDBJ databases">
        <authorList>
            <person name="Gilroy R."/>
        </authorList>
    </citation>
    <scope>NUCLEOTIDE SEQUENCE</scope>
    <source>
        <strain evidence="5">CHK199-13235</strain>
    </source>
</reference>
<dbReference type="GO" id="GO:0051500">
    <property type="term" value="F:D-tyrosyl-tRNA(Tyr) deacylase activity"/>
    <property type="evidence" value="ECO:0007669"/>
    <property type="project" value="TreeGrafter"/>
</dbReference>
<dbReference type="GO" id="GO:0000049">
    <property type="term" value="F:tRNA binding"/>
    <property type="evidence" value="ECO:0007669"/>
    <property type="project" value="UniProtKB-UniRule"/>
</dbReference>
<dbReference type="Pfam" id="PF02580">
    <property type="entry name" value="Tyr_Deacylase"/>
    <property type="match status" value="1"/>
</dbReference>
<evidence type="ECO:0000256" key="3">
    <source>
        <dbReference type="ARBA" id="ARBA00022801"/>
    </source>
</evidence>
<evidence type="ECO:0000313" key="5">
    <source>
        <dbReference type="EMBL" id="HIS77176.1"/>
    </source>
</evidence>
<sequence length="157" mass="17025">MKLVIQRVKEACVTSEGEVLGKIGQGFLVLIGVMEGDTPDLCDYLAGKTADLRVFTDENDKLNLSLKDIGGEALVVSNFTLGGDCRKGHRPSFIRSARPETADELYQLYMAQLRARGIPVQSGRFGAHMDISMTASGPITILMDTDQMMKKKGGADV</sequence>
<comment type="subcellular location">
    <subcellularLocation>
        <location evidence="4">Cytoplasm</location>
    </subcellularLocation>
</comment>
<dbReference type="InterPro" id="IPR003732">
    <property type="entry name" value="Daa-tRNA_deacyls_DTD"/>
</dbReference>
<dbReference type="PANTHER" id="PTHR10472:SF5">
    <property type="entry name" value="D-AMINOACYL-TRNA DEACYLASE 1"/>
    <property type="match status" value="1"/>
</dbReference>
<dbReference type="NCBIfam" id="TIGR00256">
    <property type="entry name" value="D-aminoacyl-tRNA deacylase"/>
    <property type="match status" value="1"/>
</dbReference>
<dbReference type="InterPro" id="IPR023509">
    <property type="entry name" value="DTD-like_sf"/>
</dbReference>
<feature type="short sequence motif" description="Gly-cisPro motif, important for rejection of L-amino acids" evidence="4">
    <location>
        <begin position="137"/>
        <end position="138"/>
    </location>
</feature>
<name>A0A9D1FNM6_9FIRM</name>
<comment type="function">
    <text evidence="4">An aminoacyl-tRNA editing enzyme that deacylates mischarged D-aminoacyl-tRNAs. Also deacylates mischarged glycyl-tRNA(Ala), protecting cells against glycine mischarging by AlaRS. Acts via tRNA-based rather than protein-based catalysis; rejects L-amino acids rather than detecting D-amino acids in the active site. By recycling D-aminoacyl-tRNA to D-amino acids and free tRNA molecules, this enzyme counteracts the toxicity associated with the formation of D-aminoacyl-tRNA entities in vivo and helps enforce protein L-homochirality.</text>
</comment>
<keyword evidence="2 4" id="KW-0820">tRNA-binding</keyword>
<dbReference type="GO" id="GO:0106026">
    <property type="term" value="F:Gly-tRNA(Ala) deacylase activity"/>
    <property type="evidence" value="ECO:0007669"/>
    <property type="project" value="UniProtKB-UniRule"/>
</dbReference>
<protein>
    <recommendedName>
        <fullName evidence="4">D-aminoacyl-tRNA deacylase</fullName>
        <shortName evidence="4">DTD</shortName>
        <ecNumber evidence="4">3.1.1.96</ecNumber>
    </recommendedName>
    <alternativeName>
        <fullName evidence="4">Gly-tRNA(Ala) deacylase</fullName>
        <ecNumber evidence="4">3.1.1.-</ecNumber>
    </alternativeName>
</protein>
<accession>A0A9D1FNM6</accession>
<comment type="subunit">
    <text evidence="4">Homodimer.</text>
</comment>
<dbReference type="Proteomes" id="UP000824002">
    <property type="component" value="Unassembled WGS sequence"/>
</dbReference>
<evidence type="ECO:0000313" key="6">
    <source>
        <dbReference type="Proteomes" id="UP000824002"/>
    </source>
</evidence>
<dbReference type="HAMAP" id="MF_00518">
    <property type="entry name" value="Deacylase_Dtd"/>
    <property type="match status" value="1"/>
</dbReference>
<keyword evidence="4" id="KW-0694">RNA-binding</keyword>
<evidence type="ECO:0000256" key="4">
    <source>
        <dbReference type="HAMAP-Rule" id="MF_00518"/>
    </source>
</evidence>
<comment type="catalytic activity">
    <reaction evidence="4">
        <text>glycyl-tRNA(Ala) + H2O = tRNA(Ala) + glycine + H(+)</text>
        <dbReference type="Rhea" id="RHEA:53744"/>
        <dbReference type="Rhea" id="RHEA-COMP:9657"/>
        <dbReference type="Rhea" id="RHEA-COMP:13640"/>
        <dbReference type="ChEBI" id="CHEBI:15377"/>
        <dbReference type="ChEBI" id="CHEBI:15378"/>
        <dbReference type="ChEBI" id="CHEBI:57305"/>
        <dbReference type="ChEBI" id="CHEBI:78442"/>
        <dbReference type="ChEBI" id="CHEBI:78522"/>
    </reaction>
</comment>
<dbReference type="Gene3D" id="3.50.80.10">
    <property type="entry name" value="D-tyrosyl-tRNA(Tyr) deacylase"/>
    <property type="match status" value="1"/>
</dbReference>
<organism evidence="5 6">
    <name type="scientific">Candidatus Merdivicinus excrementipullorum</name>
    <dbReference type="NCBI Taxonomy" id="2840867"/>
    <lineage>
        <taxon>Bacteria</taxon>
        <taxon>Bacillati</taxon>
        <taxon>Bacillota</taxon>
        <taxon>Clostridia</taxon>
        <taxon>Eubacteriales</taxon>
        <taxon>Oscillospiraceae</taxon>
        <taxon>Oscillospiraceae incertae sedis</taxon>
        <taxon>Candidatus Merdivicinus</taxon>
    </lineage>
</organism>
<dbReference type="EMBL" id="DVJP01000068">
    <property type="protein sequence ID" value="HIS77176.1"/>
    <property type="molecule type" value="Genomic_DNA"/>
</dbReference>
<dbReference type="GO" id="GO:0005737">
    <property type="term" value="C:cytoplasm"/>
    <property type="evidence" value="ECO:0007669"/>
    <property type="project" value="UniProtKB-SubCell"/>
</dbReference>
<comment type="similarity">
    <text evidence="1 4">Belongs to the DTD family.</text>
</comment>
<comment type="domain">
    <text evidence="4">A Gly-cisPro motif from one monomer fits into the active site of the other monomer to allow specific chiral rejection of L-amino acids.</text>
</comment>
<dbReference type="EC" id="3.1.1.96" evidence="4"/>
<dbReference type="EC" id="3.1.1.-" evidence="4"/>
<evidence type="ECO:0000256" key="2">
    <source>
        <dbReference type="ARBA" id="ARBA00022555"/>
    </source>
</evidence>
<keyword evidence="3 4" id="KW-0378">Hydrolase</keyword>
<dbReference type="GO" id="GO:0019478">
    <property type="term" value="P:D-amino acid catabolic process"/>
    <property type="evidence" value="ECO:0007669"/>
    <property type="project" value="UniProtKB-UniRule"/>
</dbReference>
<dbReference type="AlphaFoldDB" id="A0A9D1FNM6"/>
<dbReference type="FunFam" id="3.50.80.10:FF:000001">
    <property type="entry name" value="D-aminoacyl-tRNA deacylase"/>
    <property type="match status" value="1"/>
</dbReference>